<dbReference type="RefSeq" id="WP_046487545.1">
    <property type="nucleotide sequence ID" value="NZ_CP011132.1"/>
</dbReference>
<name>A0A0F6TWM5_CITAM</name>
<gene>
    <name evidence="3" type="ORF">F384_17115</name>
</gene>
<dbReference type="Proteomes" id="UP000034085">
    <property type="component" value="Chromosome"/>
</dbReference>
<evidence type="ECO:0000313" key="3">
    <source>
        <dbReference type="EMBL" id="AKE60147.1"/>
    </source>
</evidence>
<dbReference type="InterPro" id="IPR005130">
    <property type="entry name" value="Ser_deHydtase-like_asu"/>
</dbReference>
<dbReference type="AlphaFoldDB" id="A0A0F6TWM5"/>
<dbReference type="HOGENOM" id="CLU_051840_0_0_6"/>
<accession>A0A0F6TWM5</accession>
<dbReference type="EMBL" id="CP011132">
    <property type="protein sequence ID" value="AKE60147.1"/>
    <property type="molecule type" value="Genomic_DNA"/>
</dbReference>
<dbReference type="PIRSF" id="PIRSF006054">
    <property type="entry name" value="UCP006054"/>
    <property type="match status" value="1"/>
</dbReference>
<dbReference type="GO" id="GO:0080146">
    <property type="term" value="F:L-cysteine desulfhydrase activity"/>
    <property type="evidence" value="ECO:0007669"/>
    <property type="project" value="TreeGrafter"/>
</dbReference>
<evidence type="ECO:0000313" key="4">
    <source>
        <dbReference type="Proteomes" id="UP000034085"/>
    </source>
</evidence>
<dbReference type="GO" id="GO:0019450">
    <property type="term" value="P:L-cysteine catabolic process to pyruvate"/>
    <property type="evidence" value="ECO:0007669"/>
    <property type="project" value="TreeGrafter"/>
</dbReference>
<comment type="similarity">
    <text evidence="1">Belongs to the UPF0597 family.</text>
</comment>
<proteinExistence type="inferred from homology"/>
<reference evidence="3 4" key="1">
    <citation type="journal article" date="2013" name="Appl. Microbiol. Biotechnol.">
        <title>Glycerol assimilation and production of 1,3-propanediol by Citrobacter amalonaticus Y19.</title>
        <authorList>
            <person name="Ainala S.K."/>
            <person name="Ashok S."/>
            <person name="Ko Y."/>
            <person name="Park S."/>
        </authorList>
    </citation>
    <scope>NUCLEOTIDE SEQUENCE [LARGE SCALE GENOMIC DNA]</scope>
    <source>
        <strain evidence="3 4">Y19</strain>
    </source>
</reference>
<dbReference type="Pfam" id="PF03313">
    <property type="entry name" value="SDH_alpha"/>
    <property type="match status" value="1"/>
</dbReference>
<evidence type="ECO:0000256" key="1">
    <source>
        <dbReference type="HAMAP-Rule" id="MF_01845"/>
    </source>
</evidence>
<protein>
    <recommendedName>
        <fullName evidence="1">UPF0597 protein F384_17115</fullName>
    </recommendedName>
</protein>
<dbReference type="OrthoDB" id="41906at2"/>
<sequence length="437" mass="45451">MSETIKNPLWSRFIRAVQEEVKPALGCTEPISLALAAAVAASELRGVVERIDAWVSPNLMKNGLGVTVPGTGMVGLPIAAALGALGGNANAGLEVLKDASAQAIADAKAMLDAGKVSVMLQQPCDDILFSRAKVYSHDGWACVTIVGGHTHIVRIETHNGVTFSQQANASGEAQESPLAVLSETSLEEILAFVNTVPFDAIRFILDAARLNGALSQEGLRGNWGLHIGATMEKQCARGLLANDLSTAILIRTSAASDARMGGATLPAMSNSGSGNQGITATVPVMVVAEHFGADDEKLARALMLSHLSAIYIHHQLPRLSALCAATTAAMGAAAGMAWLVDEGRYRTISMAISSMIGDVSGMICDGASNSCAMKVSTSASAAWKAVLMALDDTAVTGNEGIVAHNVEQSIANLCALACHSMQQTDKQIIEIMARKAH</sequence>
<dbReference type="PANTHER" id="PTHR30501:SF2">
    <property type="entry name" value="UPF0597 PROTEIN YHAM"/>
    <property type="match status" value="1"/>
</dbReference>
<dbReference type="PATRIC" id="fig|1261127.3.peg.3581"/>
<dbReference type="HAMAP" id="MF_01845">
    <property type="entry name" value="UPF0597"/>
    <property type="match status" value="1"/>
</dbReference>
<feature type="domain" description="Serine dehydratase-like alpha subunit" evidence="2">
    <location>
        <begin position="92"/>
        <end position="429"/>
    </location>
</feature>
<evidence type="ECO:0000259" key="2">
    <source>
        <dbReference type="Pfam" id="PF03313"/>
    </source>
</evidence>
<dbReference type="InterPro" id="IPR021144">
    <property type="entry name" value="UPF0597"/>
</dbReference>
<dbReference type="KEGG" id="cama:F384_17115"/>
<dbReference type="PANTHER" id="PTHR30501">
    <property type="entry name" value="UPF0597 PROTEIN YHAM"/>
    <property type="match status" value="1"/>
</dbReference>
<organism evidence="3 4">
    <name type="scientific">Citrobacter amalonaticus Y19</name>
    <dbReference type="NCBI Taxonomy" id="1261127"/>
    <lineage>
        <taxon>Bacteria</taxon>
        <taxon>Pseudomonadati</taxon>
        <taxon>Pseudomonadota</taxon>
        <taxon>Gammaproteobacteria</taxon>
        <taxon>Enterobacterales</taxon>
        <taxon>Enterobacteriaceae</taxon>
        <taxon>Citrobacter</taxon>
    </lineage>
</organism>